<comment type="caution">
    <text evidence="2">The sequence shown here is derived from an EMBL/GenBank/DDBJ whole genome shotgun (WGS) entry which is preliminary data.</text>
</comment>
<dbReference type="AlphaFoldDB" id="A0AAD4PDZ4"/>
<keyword evidence="1" id="KW-0472">Membrane</keyword>
<feature type="transmembrane region" description="Helical" evidence="1">
    <location>
        <begin position="42"/>
        <end position="68"/>
    </location>
</feature>
<keyword evidence="3" id="KW-1185">Reference proteome</keyword>
<accession>A0AAD4PDZ4</accession>
<keyword evidence="1" id="KW-1133">Transmembrane helix</keyword>
<dbReference type="GO" id="GO:0006629">
    <property type="term" value="P:lipid metabolic process"/>
    <property type="evidence" value="ECO:0007669"/>
    <property type="project" value="InterPro"/>
</dbReference>
<reference evidence="2 3" key="1">
    <citation type="journal article" date="2021" name="Nat. Commun.">
        <title>Incipient diploidization of the medicinal plant Perilla within 10,000 years.</title>
        <authorList>
            <person name="Zhang Y."/>
            <person name="Shen Q."/>
            <person name="Leng L."/>
            <person name="Zhang D."/>
            <person name="Chen S."/>
            <person name="Shi Y."/>
            <person name="Ning Z."/>
            <person name="Chen S."/>
        </authorList>
    </citation>
    <scope>NUCLEOTIDE SEQUENCE [LARGE SCALE GENOMIC DNA]</scope>
    <source>
        <strain evidence="3">cv. PC099</strain>
    </source>
</reference>
<dbReference type="PANTHER" id="PTHR31595">
    <property type="entry name" value="LONG-CHAIN-ALCOHOL O-FATTY-ACYLTRANSFERASE 3-RELATED"/>
    <property type="match status" value="1"/>
</dbReference>
<protein>
    <submittedName>
        <fullName evidence="2">Uncharacterized protein</fullName>
    </submittedName>
</protein>
<evidence type="ECO:0000313" key="3">
    <source>
        <dbReference type="Proteomes" id="UP001190926"/>
    </source>
</evidence>
<dbReference type="InterPro" id="IPR044851">
    <property type="entry name" value="Wax_synthase"/>
</dbReference>
<gene>
    <name evidence="2" type="ORF">C2S53_007679</name>
</gene>
<keyword evidence="1" id="KW-0812">Transmembrane</keyword>
<dbReference type="GO" id="GO:0008374">
    <property type="term" value="F:O-acyltransferase activity"/>
    <property type="evidence" value="ECO:0007669"/>
    <property type="project" value="InterPro"/>
</dbReference>
<sequence>MDPEIQTFTKIWLIAAASLIFCHQIASRIPSGAARLLSLLPIIYLFTTLPLGLSSVHLGGPTIFYLVWLGNFKLLLFSFGQAPLSTTPPLSLLHFISIALLPIKLTKQTQSNDHKISKLPSFLLKCGLLAFIVSLCRAGPSHHGPANAGPDRAGARAAVQRAVFSDVAPRFLGPPVESHGDQYSTPHRIPTRTPYFYAYARREVGPAAGDLGDFLGVGADARGDLLLPDTCEAHVGGDLVLCFTRVPCGGGGGTEEGVDWPLEVAQGGFGAADGGDCGGERWLAVFPAGD</sequence>
<proteinExistence type="predicted"/>
<evidence type="ECO:0000313" key="2">
    <source>
        <dbReference type="EMBL" id="KAH6835645.1"/>
    </source>
</evidence>
<dbReference type="EMBL" id="SDAM02000033">
    <property type="protein sequence ID" value="KAH6835645.1"/>
    <property type="molecule type" value="Genomic_DNA"/>
</dbReference>
<dbReference type="PANTHER" id="PTHR31595:SF70">
    <property type="entry name" value="LONG-CHAIN-ALCOHOL O-FATTY-ACYLTRANSFERASE 3-RELATED"/>
    <property type="match status" value="1"/>
</dbReference>
<organism evidence="2 3">
    <name type="scientific">Perilla frutescens var. hirtella</name>
    <name type="common">Perilla citriodora</name>
    <name type="synonym">Perilla setoyensis</name>
    <dbReference type="NCBI Taxonomy" id="608512"/>
    <lineage>
        <taxon>Eukaryota</taxon>
        <taxon>Viridiplantae</taxon>
        <taxon>Streptophyta</taxon>
        <taxon>Embryophyta</taxon>
        <taxon>Tracheophyta</taxon>
        <taxon>Spermatophyta</taxon>
        <taxon>Magnoliopsida</taxon>
        <taxon>eudicotyledons</taxon>
        <taxon>Gunneridae</taxon>
        <taxon>Pentapetalae</taxon>
        <taxon>asterids</taxon>
        <taxon>lamiids</taxon>
        <taxon>Lamiales</taxon>
        <taxon>Lamiaceae</taxon>
        <taxon>Nepetoideae</taxon>
        <taxon>Elsholtzieae</taxon>
        <taxon>Perilla</taxon>
    </lineage>
</organism>
<name>A0AAD4PDZ4_PERFH</name>
<dbReference type="Proteomes" id="UP001190926">
    <property type="component" value="Unassembled WGS sequence"/>
</dbReference>
<evidence type="ECO:0000256" key="1">
    <source>
        <dbReference type="SAM" id="Phobius"/>
    </source>
</evidence>